<feature type="domain" description="XS" evidence="6">
    <location>
        <begin position="416"/>
        <end position="529"/>
    </location>
</feature>
<dbReference type="Gene3D" id="3.30.70.2890">
    <property type="entry name" value="XS domain"/>
    <property type="match status" value="1"/>
</dbReference>
<dbReference type="InterPro" id="IPR005380">
    <property type="entry name" value="XS_domain"/>
</dbReference>
<evidence type="ECO:0000256" key="4">
    <source>
        <dbReference type="SAM" id="Coils"/>
    </source>
</evidence>
<reference evidence="9" key="1">
    <citation type="submission" date="2025-08" db="UniProtKB">
        <authorList>
            <consortium name="RefSeq"/>
        </authorList>
    </citation>
    <scope>IDENTIFICATION</scope>
    <source>
        <tissue evidence="9">Leaf</tissue>
    </source>
</reference>
<dbReference type="InterPro" id="IPR005381">
    <property type="entry name" value="Znf-XS_domain"/>
</dbReference>
<keyword evidence="2" id="KW-0943">RNA-mediated gene silencing</keyword>
<feature type="region of interest" description="Disordered" evidence="5">
    <location>
        <begin position="248"/>
        <end position="317"/>
    </location>
</feature>
<evidence type="ECO:0000256" key="2">
    <source>
        <dbReference type="ARBA" id="ARBA00023158"/>
    </source>
</evidence>
<name>A0A6J1B4S0_9ROSI</name>
<protein>
    <submittedName>
        <fullName evidence="9">Protein SUPPRESSOR OF GENE SILENCING 3-like</fullName>
    </submittedName>
</protein>
<dbReference type="GeneID" id="110424161"/>
<gene>
    <name evidence="9" type="primary">LOC110424161</name>
</gene>
<evidence type="ECO:0000259" key="6">
    <source>
        <dbReference type="Pfam" id="PF03468"/>
    </source>
</evidence>
<dbReference type="Proteomes" id="UP000504621">
    <property type="component" value="Unplaced"/>
</dbReference>
<evidence type="ECO:0000256" key="3">
    <source>
        <dbReference type="ARBA" id="ARBA00024022"/>
    </source>
</evidence>
<keyword evidence="8" id="KW-1185">Reference proteome</keyword>
<comment type="similarity">
    <text evidence="3">Belongs to the SGS3 family.</text>
</comment>
<dbReference type="AlphaFoldDB" id="A0A6J1B4S0"/>
<feature type="region of interest" description="Disordered" evidence="5">
    <location>
        <begin position="175"/>
        <end position="202"/>
    </location>
</feature>
<feature type="compositionally biased region" description="Acidic residues" evidence="5">
    <location>
        <begin position="291"/>
        <end position="306"/>
    </location>
</feature>
<accession>A0A6J1B4S0</accession>
<dbReference type="Pfam" id="PF03468">
    <property type="entry name" value="XS"/>
    <property type="match status" value="1"/>
</dbReference>
<feature type="coiled-coil region" evidence="4">
    <location>
        <begin position="574"/>
        <end position="608"/>
    </location>
</feature>
<evidence type="ECO:0000256" key="1">
    <source>
        <dbReference type="ARBA" id="ARBA00023054"/>
    </source>
</evidence>
<dbReference type="GO" id="GO:0051607">
    <property type="term" value="P:defense response to virus"/>
    <property type="evidence" value="ECO:0007669"/>
    <property type="project" value="InterPro"/>
</dbReference>
<sequence>MGKEFAFDLIYGVGNANENEILELSYATFAEELQLQEILKESMIASEITTNELSSLSSPLPLPSAISTPQAISSPSSEQSLEELEMEELERAFNFKIVKDQEDAAAEAFNKSACPVCHRLSFTECNIPQGSGLNCHEKHWIDWDEIGRGQAESSGLSCNEQRRINWDEKGRKHSMAWSPRWSRPTGRYQPKFKGRRKGDIPQITSSNEFHAKTSSRFENVLIAGIGNNQDPKGKGKAIDDDWLLVSKKKPKSRAGSGTANRWDPLHPNPLKVSEDNNKRVVKVNEVQNIVPEDDYDASDDEDDFDSDTSQKSHESRKKGKTFKEFFERIDALNIEEIDETVWHCPACQGGPGAIKWYRSIQDLIAHAKNIGTRRVKRHRELAELLEEELRRKGTSIAPAGQIVLGNWKGLKEDARDHDIVWPPMVVIVNTMTNIYKDGKCVGMGRLELLEHFSSYPALKAEHSYGPQGHRGLSVLIFESSAVGYLEAERLHTNFVEQGLDRSAWNSCSDVILPGGGRQLYGFMAVKEDLDIFNEHCQGKSKIKYELKSYQMAVLNEIKKMSEDSQQLIWLKDRLAEERKRAKTFEQSVQNLSRNLQQKTRDIHIFKQRVQSLHEQNKEEMGCQENFYKDQIKILEAGVKELEKLQASDANPLHREEPEPAVACPMEEYTPYQHNSNHDIDEDRRARSSRQNLMKVGMWE</sequence>
<evidence type="ECO:0000313" key="9">
    <source>
        <dbReference type="RefSeq" id="XP_021294352.1"/>
    </source>
</evidence>
<dbReference type="OrthoDB" id="950058at2759"/>
<evidence type="ECO:0000259" key="7">
    <source>
        <dbReference type="Pfam" id="PF03470"/>
    </source>
</evidence>
<dbReference type="PANTHER" id="PTHR46602">
    <property type="entry name" value="PROTEIN SUPPRESSOR OF GENE SILENCING 3"/>
    <property type="match status" value="1"/>
</dbReference>
<dbReference type="PANTHER" id="PTHR46602:SF3">
    <property type="entry name" value="PROTEIN SUPPRESSOR OF GENE SILENCING 3-LIKE"/>
    <property type="match status" value="1"/>
</dbReference>
<dbReference type="RefSeq" id="XP_021294352.1">
    <property type="nucleotide sequence ID" value="XM_021438677.1"/>
</dbReference>
<evidence type="ECO:0000256" key="5">
    <source>
        <dbReference type="SAM" id="MobiDB-lite"/>
    </source>
</evidence>
<evidence type="ECO:0000313" key="8">
    <source>
        <dbReference type="Proteomes" id="UP000504621"/>
    </source>
</evidence>
<dbReference type="InterPro" id="IPR044287">
    <property type="entry name" value="SGS3"/>
</dbReference>
<dbReference type="InterPro" id="IPR038588">
    <property type="entry name" value="XS_domain_sf"/>
</dbReference>
<dbReference type="GO" id="GO:0031047">
    <property type="term" value="P:regulatory ncRNA-mediated gene silencing"/>
    <property type="evidence" value="ECO:0007669"/>
    <property type="project" value="UniProtKB-KW"/>
</dbReference>
<organism evidence="8 9">
    <name type="scientific">Herrania umbratica</name>
    <dbReference type="NCBI Taxonomy" id="108875"/>
    <lineage>
        <taxon>Eukaryota</taxon>
        <taxon>Viridiplantae</taxon>
        <taxon>Streptophyta</taxon>
        <taxon>Embryophyta</taxon>
        <taxon>Tracheophyta</taxon>
        <taxon>Spermatophyta</taxon>
        <taxon>Magnoliopsida</taxon>
        <taxon>eudicotyledons</taxon>
        <taxon>Gunneridae</taxon>
        <taxon>Pentapetalae</taxon>
        <taxon>rosids</taxon>
        <taxon>malvids</taxon>
        <taxon>Malvales</taxon>
        <taxon>Malvaceae</taxon>
        <taxon>Byttnerioideae</taxon>
        <taxon>Herrania</taxon>
    </lineage>
</organism>
<dbReference type="Pfam" id="PF03470">
    <property type="entry name" value="zf-XS"/>
    <property type="match status" value="1"/>
</dbReference>
<proteinExistence type="inferred from homology"/>
<keyword evidence="1 4" id="KW-0175">Coiled coil</keyword>
<feature type="domain" description="Zinc finger-XS" evidence="7">
    <location>
        <begin position="344"/>
        <end position="382"/>
    </location>
</feature>